<proteinExistence type="predicted"/>
<dbReference type="EMBL" id="BGZK01003054">
    <property type="protein sequence ID" value="GBP98048.1"/>
    <property type="molecule type" value="Genomic_DNA"/>
</dbReference>
<comment type="caution">
    <text evidence="1">The sequence shown here is derived from an EMBL/GenBank/DDBJ whole genome shotgun (WGS) entry which is preliminary data.</text>
</comment>
<dbReference type="AlphaFoldDB" id="A0A4C2AD65"/>
<evidence type="ECO:0000313" key="1">
    <source>
        <dbReference type="EMBL" id="GBP98048.1"/>
    </source>
</evidence>
<keyword evidence="2" id="KW-1185">Reference proteome</keyword>
<reference evidence="1 2" key="1">
    <citation type="journal article" date="2019" name="Commun. Biol.">
        <title>The bagworm genome reveals a unique fibroin gene that provides high tensile strength.</title>
        <authorList>
            <person name="Kono N."/>
            <person name="Nakamura H."/>
            <person name="Ohtoshi R."/>
            <person name="Tomita M."/>
            <person name="Numata K."/>
            <person name="Arakawa K."/>
        </authorList>
    </citation>
    <scope>NUCLEOTIDE SEQUENCE [LARGE SCALE GENOMIC DNA]</scope>
</reference>
<accession>A0A4C2AD65</accession>
<evidence type="ECO:0000313" key="2">
    <source>
        <dbReference type="Proteomes" id="UP000299102"/>
    </source>
</evidence>
<dbReference type="Proteomes" id="UP000299102">
    <property type="component" value="Unassembled WGS sequence"/>
</dbReference>
<name>A0A4C2AD65_EUMVA</name>
<protein>
    <submittedName>
        <fullName evidence="1">Uncharacterized protein</fullName>
    </submittedName>
</protein>
<organism evidence="1 2">
    <name type="scientific">Eumeta variegata</name>
    <name type="common">Bagworm moth</name>
    <name type="synonym">Eumeta japonica</name>
    <dbReference type="NCBI Taxonomy" id="151549"/>
    <lineage>
        <taxon>Eukaryota</taxon>
        <taxon>Metazoa</taxon>
        <taxon>Ecdysozoa</taxon>
        <taxon>Arthropoda</taxon>
        <taxon>Hexapoda</taxon>
        <taxon>Insecta</taxon>
        <taxon>Pterygota</taxon>
        <taxon>Neoptera</taxon>
        <taxon>Endopterygota</taxon>
        <taxon>Lepidoptera</taxon>
        <taxon>Glossata</taxon>
        <taxon>Ditrysia</taxon>
        <taxon>Tineoidea</taxon>
        <taxon>Psychidae</taxon>
        <taxon>Oiketicinae</taxon>
        <taxon>Eumeta</taxon>
    </lineage>
</organism>
<gene>
    <name evidence="1" type="ORF">EVAR_98882_1</name>
</gene>
<sequence length="134" mass="15046">MQRVRIRDFNPARHRPAAERYEVSLCKSRVASVVTASRSAPAQLRQVVRGHHPCLQHTSAISSRPMCLSSHESRGLYLVRHGRVKRSKPKWCRRRRASLQLAPPCVDPHRAASAPTLLSTSWPAISSTSVPERP</sequence>